<reference evidence="2" key="1">
    <citation type="journal article" date="2021" name="PeerJ">
        <title>Extensive microbial diversity within the chicken gut microbiome revealed by metagenomics and culture.</title>
        <authorList>
            <person name="Gilroy R."/>
            <person name="Ravi A."/>
            <person name="Getino M."/>
            <person name="Pursley I."/>
            <person name="Horton D.L."/>
            <person name="Alikhan N.F."/>
            <person name="Baker D."/>
            <person name="Gharbi K."/>
            <person name="Hall N."/>
            <person name="Watson M."/>
            <person name="Adriaenssens E.M."/>
            <person name="Foster-Nyarko E."/>
            <person name="Jarju S."/>
            <person name="Secka A."/>
            <person name="Antonio M."/>
            <person name="Oren A."/>
            <person name="Chaudhuri R.R."/>
            <person name="La Ragione R."/>
            <person name="Hildebrand F."/>
            <person name="Pallen M.J."/>
        </authorList>
    </citation>
    <scope>NUCLEOTIDE SEQUENCE</scope>
    <source>
        <strain evidence="2">ChiHjej13B12-4958</strain>
    </source>
</reference>
<name>A0A9D2QBL3_9CORY</name>
<dbReference type="SUPFAM" id="SSF48498">
    <property type="entry name" value="Tetracyclin repressor-like, C-terminal domain"/>
    <property type="match status" value="1"/>
</dbReference>
<dbReference type="InterPro" id="IPR036271">
    <property type="entry name" value="Tet_transcr_reg_TetR-rel_C_sf"/>
</dbReference>
<feature type="domain" description="BetI-type transcriptional repressor C-terminal" evidence="1">
    <location>
        <begin position="1"/>
        <end position="108"/>
    </location>
</feature>
<evidence type="ECO:0000313" key="3">
    <source>
        <dbReference type="Proteomes" id="UP000823858"/>
    </source>
</evidence>
<accession>A0A9D2QBL3</accession>
<dbReference type="Gene3D" id="1.10.357.10">
    <property type="entry name" value="Tetracycline Repressor, domain 2"/>
    <property type="match status" value="1"/>
</dbReference>
<proteinExistence type="predicted"/>
<evidence type="ECO:0000313" key="2">
    <source>
        <dbReference type="EMBL" id="HJC84183.1"/>
    </source>
</evidence>
<gene>
    <name evidence="2" type="ORF">H9751_01255</name>
</gene>
<evidence type="ECO:0000259" key="1">
    <source>
        <dbReference type="Pfam" id="PF13977"/>
    </source>
</evidence>
<dbReference type="EMBL" id="DWVP01000001">
    <property type="protein sequence ID" value="HJC84183.1"/>
    <property type="molecule type" value="Genomic_DNA"/>
</dbReference>
<dbReference type="Pfam" id="PF13977">
    <property type="entry name" value="TetR_C_6"/>
    <property type="match status" value="1"/>
</dbReference>
<reference evidence="2" key="2">
    <citation type="submission" date="2021-04" db="EMBL/GenBank/DDBJ databases">
        <authorList>
            <person name="Gilroy R."/>
        </authorList>
    </citation>
    <scope>NUCLEOTIDE SEQUENCE</scope>
    <source>
        <strain evidence="2">ChiHjej13B12-4958</strain>
    </source>
</reference>
<dbReference type="Proteomes" id="UP000823858">
    <property type="component" value="Unassembled WGS sequence"/>
</dbReference>
<dbReference type="InterPro" id="IPR039538">
    <property type="entry name" value="BetI_C"/>
</dbReference>
<dbReference type="AlphaFoldDB" id="A0A9D2QBL3"/>
<sequence length="128" mass="13881">MAEALLPLTEERVRESRVWLAFLHWSVNDPELAAIHHRSASELREGLRDAIAGAQRTGEVAEASDPEHEALALMSYIDGLTVEAVTTGEMYPPATVRTLLDVYLDRLFVTAPVGSGDPGDPDGSGDIR</sequence>
<organism evidence="2 3">
    <name type="scientific">Candidatus Corynebacterium faecigallinarum</name>
    <dbReference type="NCBI Taxonomy" id="2838528"/>
    <lineage>
        <taxon>Bacteria</taxon>
        <taxon>Bacillati</taxon>
        <taxon>Actinomycetota</taxon>
        <taxon>Actinomycetes</taxon>
        <taxon>Mycobacteriales</taxon>
        <taxon>Corynebacteriaceae</taxon>
        <taxon>Corynebacterium</taxon>
    </lineage>
</organism>
<protein>
    <submittedName>
        <fullName evidence="2">TetR family transcriptional regulator C-terminal domain-containing protein</fullName>
    </submittedName>
</protein>
<comment type="caution">
    <text evidence="2">The sequence shown here is derived from an EMBL/GenBank/DDBJ whole genome shotgun (WGS) entry which is preliminary data.</text>
</comment>